<feature type="transmembrane region" description="Helical" evidence="2">
    <location>
        <begin position="6"/>
        <end position="28"/>
    </location>
</feature>
<name>A0A0F9TKN5_9ZZZZ</name>
<evidence type="ECO:0000256" key="1">
    <source>
        <dbReference type="SAM" id="MobiDB-lite"/>
    </source>
</evidence>
<protein>
    <submittedName>
        <fullName evidence="3">Uncharacterized protein</fullName>
    </submittedName>
</protein>
<keyword evidence="2" id="KW-0472">Membrane</keyword>
<feature type="region of interest" description="Disordered" evidence="1">
    <location>
        <begin position="39"/>
        <end position="69"/>
    </location>
</feature>
<accession>A0A0F9TKN5</accession>
<organism evidence="3">
    <name type="scientific">marine sediment metagenome</name>
    <dbReference type="NCBI Taxonomy" id="412755"/>
    <lineage>
        <taxon>unclassified sequences</taxon>
        <taxon>metagenomes</taxon>
        <taxon>ecological metagenomes</taxon>
    </lineage>
</organism>
<dbReference type="EMBL" id="LAZR01000242">
    <property type="protein sequence ID" value="KKN79809.1"/>
    <property type="molecule type" value="Genomic_DNA"/>
</dbReference>
<evidence type="ECO:0000313" key="3">
    <source>
        <dbReference type="EMBL" id="KKN79809.1"/>
    </source>
</evidence>
<sequence>MTIYPLVAAACLLLAVLLGGAGLVYWIGQVIDDRHRRRPYESIKPGPLNEMRGKRCTSGSAAARGLKTE</sequence>
<gene>
    <name evidence="3" type="ORF">LCGC14_0336640</name>
</gene>
<proteinExistence type="predicted"/>
<dbReference type="AlphaFoldDB" id="A0A0F9TKN5"/>
<reference evidence="3" key="1">
    <citation type="journal article" date="2015" name="Nature">
        <title>Complex archaea that bridge the gap between prokaryotes and eukaryotes.</title>
        <authorList>
            <person name="Spang A."/>
            <person name="Saw J.H."/>
            <person name="Jorgensen S.L."/>
            <person name="Zaremba-Niedzwiedzka K."/>
            <person name="Martijn J."/>
            <person name="Lind A.E."/>
            <person name="van Eijk R."/>
            <person name="Schleper C."/>
            <person name="Guy L."/>
            <person name="Ettema T.J."/>
        </authorList>
    </citation>
    <scope>NUCLEOTIDE SEQUENCE</scope>
</reference>
<keyword evidence="2" id="KW-0812">Transmembrane</keyword>
<keyword evidence="2" id="KW-1133">Transmembrane helix</keyword>
<comment type="caution">
    <text evidence="3">The sequence shown here is derived from an EMBL/GenBank/DDBJ whole genome shotgun (WGS) entry which is preliminary data.</text>
</comment>
<evidence type="ECO:0000256" key="2">
    <source>
        <dbReference type="SAM" id="Phobius"/>
    </source>
</evidence>